<feature type="transmembrane region" description="Helical" evidence="6">
    <location>
        <begin position="120"/>
        <end position="140"/>
    </location>
</feature>
<feature type="transmembrane region" description="Helical" evidence="6">
    <location>
        <begin position="276"/>
        <end position="296"/>
    </location>
</feature>
<organism evidence="7 8">
    <name type="scientific">Immundisolibacter cernigliae</name>
    <dbReference type="NCBI Taxonomy" id="1810504"/>
    <lineage>
        <taxon>Bacteria</taxon>
        <taxon>Pseudomonadati</taxon>
        <taxon>Pseudomonadota</taxon>
        <taxon>Gammaproteobacteria</taxon>
        <taxon>Immundisolibacterales</taxon>
        <taxon>Immundisolibacteraceae</taxon>
        <taxon>Immundisolibacter</taxon>
    </lineage>
</organism>
<proteinExistence type="predicted"/>
<dbReference type="EMBL" id="CP014671">
    <property type="protein sequence ID" value="ANX02987.1"/>
    <property type="molecule type" value="Genomic_DNA"/>
</dbReference>
<accession>A0A1B1YQI4</accession>
<feature type="transmembrane region" description="Helical" evidence="6">
    <location>
        <begin position="219"/>
        <end position="238"/>
    </location>
</feature>
<reference evidence="8" key="1">
    <citation type="submission" date="2016-03" db="EMBL/GenBank/DDBJ databases">
        <title>Complete genome sequence of Solimmundus cernigliae, representing a novel lineage of polycyclic aromatic hydrocarbon degraders within the Gammaproteobacteria.</title>
        <authorList>
            <person name="Singleton D.R."/>
            <person name="Dickey A.N."/>
            <person name="Scholl E.H."/>
            <person name="Wright F.A."/>
            <person name="Aitken M.D."/>
        </authorList>
    </citation>
    <scope>NUCLEOTIDE SEQUENCE [LARGE SCALE GENOMIC DNA]</scope>
    <source>
        <strain evidence="8">TR3.2</strain>
    </source>
</reference>
<dbReference type="PANTHER" id="PTHR37693:SF1">
    <property type="entry name" value="INTEGRAL MEMBRANE PROTEIN"/>
    <property type="match status" value="1"/>
</dbReference>
<evidence type="ECO:0000313" key="7">
    <source>
        <dbReference type="EMBL" id="ANX02987.1"/>
    </source>
</evidence>
<evidence type="ECO:0000256" key="1">
    <source>
        <dbReference type="ARBA" id="ARBA00004651"/>
    </source>
</evidence>
<evidence type="ECO:0000256" key="6">
    <source>
        <dbReference type="SAM" id="Phobius"/>
    </source>
</evidence>
<dbReference type="InterPro" id="IPR022791">
    <property type="entry name" value="L-PG_synthase/AglD"/>
</dbReference>
<evidence type="ECO:0000256" key="5">
    <source>
        <dbReference type="ARBA" id="ARBA00023136"/>
    </source>
</evidence>
<evidence type="ECO:0000256" key="2">
    <source>
        <dbReference type="ARBA" id="ARBA00022475"/>
    </source>
</evidence>
<dbReference type="NCBIfam" id="TIGR00374">
    <property type="entry name" value="flippase-like domain"/>
    <property type="match status" value="1"/>
</dbReference>
<dbReference type="Proteomes" id="UP000092952">
    <property type="component" value="Chromosome"/>
</dbReference>
<sequence length="329" mass="35974">MKRTFLLIALALTVGAAIPVFIGGRALLPELRSLPTQVWLVALGSVTIGWLINATRLRLVLGGLGQKLGLPRAVAKVMAIDFATNTTPAGSGGALAYVYLVAQRGISSSHAAAMYALDQVLDLTFFLAALLVIAPLLLAGPREPHLGWQIGTLLTLLIGGCVLLWMMVRDYRRVLLWAGRMLHHLRISVARRRQLARWILRFRHGLGLLLGLARWRLGLVYLLCVCHWLIRYSILFWIVRGLGEHVPWSYLFLTQMLSFGAGQATLLPGGSGGVELGFSALLAPWLPAATLAAGLIAWRCATYYWLLLAGAGPFVLLIGRRLWQEPPPA</sequence>
<dbReference type="Pfam" id="PF03706">
    <property type="entry name" value="LPG_synthase_TM"/>
    <property type="match status" value="1"/>
</dbReference>
<protein>
    <recommendedName>
        <fullName evidence="9">TIGR00374 family protein</fullName>
    </recommendedName>
</protein>
<keyword evidence="8" id="KW-1185">Reference proteome</keyword>
<dbReference type="RefSeq" id="WP_068802499.1">
    <property type="nucleotide sequence ID" value="NZ_CP014671.1"/>
</dbReference>
<name>A0A1B1YQI4_9GAMM</name>
<comment type="subcellular location">
    <subcellularLocation>
        <location evidence="1">Cell membrane</location>
        <topology evidence="1">Multi-pass membrane protein</topology>
    </subcellularLocation>
</comment>
<keyword evidence="5 6" id="KW-0472">Membrane</keyword>
<evidence type="ECO:0008006" key="9">
    <source>
        <dbReference type="Google" id="ProtNLM"/>
    </source>
</evidence>
<evidence type="ECO:0000256" key="4">
    <source>
        <dbReference type="ARBA" id="ARBA00022989"/>
    </source>
</evidence>
<feature type="transmembrane region" description="Helical" evidence="6">
    <location>
        <begin position="33"/>
        <end position="52"/>
    </location>
</feature>
<dbReference type="OrthoDB" id="5559127at2"/>
<dbReference type="GO" id="GO:0005886">
    <property type="term" value="C:plasma membrane"/>
    <property type="evidence" value="ECO:0007669"/>
    <property type="project" value="UniProtKB-SubCell"/>
</dbReference>
<keyword evidence="3 6" id="KW-0812">Transmembrane</keyword>
<dbReference type="PANTHER" id="PTHR37693">
    <property type="entry name" value="PHOSPHATIDYLGLYCEROL LYSYLTRANSFERASE"/>
    <property type="match status" value="1"/>
</dbReference>
<evidence type="ECO:0000313" key="8">
    <source>
        <dbReference type="Proteomes" id="UP000092952"/>
    </source>
</evidence>
<dbReference type="STRING" id="1810504.PG2T_01470"/>
<evidence type="ECO:0000256" key="3">
    <source>
        <dbReference type="ARBA" id="ARBA00022692"/>
    </source>
</evidence>
<feature type="transmembrane region" description="Helical" evidence="6">
    <location>
        <begin position="303"/>
        <end position="323"/>
    </location>
</feature>
<keyword evidence="4 6" id="KW-1133">Transmembrane helix</keyword>
<keyword evidence="2" id="KW-1003">Cell membrane</keyword>
<gene>
    <name evidence="7" type="ORF">PG2T_01470</name>
</gene>
<dbReference type="KEGG" id="gbi:PG2T_01470"/>
<feature type="transmembrane region" description="Helical" evidence="6">
    <location>
        <begin position="146"/>
        <end position="168"/>
    </location>
</feature>
<dbReference type="AlphaFoldDB" id="A0A1B1YQI4"/>
<dbReference type="InParanoid" id="A0A1B1YQI4"/>